<dbReference type="OrthoDB" id="4568663at2"/>
<dbReference type="RefSeq" id="WP_051811729.1">
    <property type="nucleotide sequence ID" value="NZ_CP021748.1"/>
</dbReference>
<keyword evidence="1" id="KW-1133">Transmembrane helix</keyword>
<evidence type="ECO:0000256" key="1">
    <source>
        <dbReference type="SAM" id="Phobius"/>
    </source>
</evidence>
<dbReference type="KEGG" id="salf:SMD44_07613"/>
<dbReference type="AlphaFoldDB" id="A0A1Z1WNW5"/>
<protein>
    <submittedName>
        <fullName evidence="2">Uncharacterized protein</fullName>
    </submittedName>
</protein>
<keyword evidence="1" id="KW-0812">Transmembrane</keyword>
<dbReference type="Proteomes" id="UP000195880">
    <property type="component" value="Chromosome"/>
</dbReference>
<evidence type="ECO:0000313" key="3">
    <source>
        <dbReference type="Proteomes" id="UP000195880"/>
    </source>
</evidence>
<feature type="transmembrane region" description="Helical" evidence="1">
    <location>
        <begin position="38"/>
        <end position="56"/>
    </location>
</feature>
<dbReference type="EMBL" id="CP021748">
    <property type="protein sequence ID" value="ARX88126.1"/>
    <property type="molecule type" value="Genomic_DNA"/>
</dbReference>
<keyword evidence="1" id="KW-0472">Membrane</keyword>
<evidence type="ECO:0000313" key="2">
    <source>
        <dbReference type="EMBL" id="ARX88126.1"/>
    </source>
</evidence>
<organism evidence="2 3">
    <name type="scientific">Streptomyces alboflavus</name>
    <dbReference type="NCBI Taxonomy" id="67267"/>
    <lineage>
        <taxon>Bacteria</taxon>
        <taxon>Bacillati</taxon>
        <taxon>Actinomycetota</taxon>
        <taxon>Actinomycetes</taxon>
        <taxon>Kitasatosporales</taxon>
        <taxon>Streptomycetaceae</taxon>
        <taxon>Streptomyces</taxon>
    </lineage>
</organism>
<name>A0A1Z1WNW5_9ACTN</name>
<accession>A0A1Z1WNW5</accession>
<sequence length="66" mass="7052">MLWVGIVLVVQGFGSFLTERIWDTKFGVTALLGDDSPSWVGLAIGVVGLAVLAYCASSRSRKSVHN</sequence>
<gene>
    <name evidence="2" type="ORF">SMD44_07613</name>
</gene>
<keyword evidence="3" id="KW-1185">Reference proteome</keyword>
<reference evidence="2 3" key="1">
    <citation type="submission" date="2017-05" db="EMBL/GenBank/DDBJ databases">
        <title>Streptomyces alboflavus Genome sequencing and assembly.</title>
        <authorList>
            <person name="Wang Y."/>
            <person name="Du B."/>
            <person name="Ding Y."/>
            <person name="Liu H."/>
            <person name="Hou Q."/>
            <person name="Liu K."/>
            <person name="Wang C."/>
            <person name="Yao L."/>
        </authorList>
    </citation>
    <scope>NUCLEOTIDE SEQUENCE [LARGE SCALE GENOMIC DNA]</scope>
    <source>
        <strain evidence="2 3">MDJK44</strain>
    </source>
</reference>
<proteinExistence type="predicted"/>